<dbReference type="PIRSF" id="PIRSF000847">
    <property type="entry name" value="Phos_ph_gly_syn"/>
    <property type="match status" value="1"/>
</dbReference>
<evidence type="ECO:0000256" key="3">
    <source>
        <dbReference type="ARBA" id="ARBA00005042"/>
    </source>
</evidence>
<dbReference type="GO" id="GO:0046474">
    <property type="term" value="P:glycerophospholipid biosynthetic process"/>
    <property type="evidence" value="ECO:0007669"/>
    <property type="project" value="TreeGrafter"/>
</dbReference>
<keyword evidence="11" id="KW-0443">Lipid metabolism</keyword>
<comment type="pathway">
    <text evidence="3">Phospholipid metabolism; phosphatidylglycerol biosynthesis; phosphatidylglycerol from CDP-diacylglycerol: step 1/2.</text>
</comment>
<feature type="transmembrane region" description="Helical" evidence="18">
    <location>
        <begin position="131"/>
        <end position="153"/>
    </location>
</feature>
<keyword evidence="10 18" id="KW-1133">Transmembrane helix</keyword>
<sequence length="191" mass="21136">MWNIPNILTLLRIALIPVFVVVFYLPVPWARLVCALIFTVAAITDWLDGYLARRWSQTSPLGAFLDPVADKLMVAVALVLLVQAEASILFVLPAAVIIGREITVSALREWMAEIGARAKVKVSMAGKVKTTLQMISIVLLILGSPFLGIPIYWPAVVLLYIAALLTLWSMILYLRAAWPSLTNTEKDQYAD</sequence>
<evidence type="ECO:0000256" key="11">
    <source>
        <dbReference type="ARBA" id="ARBA00023098"/>
    </source>
</evidence>
<dbReference type="RefSeq" id="WP_200241807.1">
    <property type="nucleotide sequence ID" value="NZ_NRRY01000009.1"/>
</dbReference>
<evidence type="ECO:0000313" key="20">
    <source>
        <dbReference type="Proteomes" id="UP001138768"/>
    </source>
</evidence>
<evidence type="ECO:0000256" key="9">
    <source>
        <dbReference type="ARBA" id="ARBA00022692"/>
    </source>
</evidence>
<feature type="transmembrane region" description="Helical" evidence="18">
    <location>
        <begin position="72"/>
        <end position="98"/>
    </location>
</feature>
<keyword evidence="14" id="KW-1208">Phospholipid metabolism</keyword>
<dbReference type="GO" id="GO:0005737">
    <property type="term" value="C:cytoplasm"/>
    <property type="evidence" value="ECO:0007669"/>
    <property type="project" value="UniProtKB-ARBA"/>
</dbReference>
<evidence type="ECO:0000256" key="14">
    <source>
        <dbReference type="ARBA" id="ARBA00023264"/>
    </source>
</evidence>
<comment type="cofactor">
    <cofactor evidence="1">
        <name>Mn(2+)</name>
        <dbReference type="ChEBI" id="CHEBI:29035"/>
    </cofactor>
</comment>
<dbReference type="GO" id="GO:0036094">
    <property type="term" value="F:small molecule binding"/>
    <property type="evidence" value="ECO:0007669"/>
    <property type="project" value="UniProtKB-ARBA"/>
</dbReference>
<evidence type="ECO:0000256" key="1">
    <source>
        <dbReference type="ARBA" id="ARBA00001936"/>
    </source>
</evidence>
<dbReference type="Proteomes" id="UP001138768">
    <property type="component" value="Unassembled WGS sequence"/>
</dbReference>
<evidence type="ECO:0000256" key="15">
    <source>
        <dbReference type="ARBA" id="ARBA00048586"/>
    </source>
</evidence>
<proteinExistence type="inferred from homology"/>
<comment type="catalytic activity">
    <reaction evidence="15">
        <text>a CDP-1,2-diacyl-sn-glycerol + sn-glycerol 3-phosphate = a 1,2-diacyl-sn-glycero-3-phospho-(1'-sn-glycero-3'-phosphate) + CMP + H(+)</text>
        <dbReference type="Rhea" id="RHEA:12593"/>
        <dbReference type="ChEBI" id="CHEBI:15378"/>
        <dbReference type="ChEBI" id="CHEBI:57597"/>
        <dbReference type="ChEBI" id="CHEBI:58332"/>
        <dbReference type="ChEBI" id="CHEBI:60110"/>
        <dbReference type="ChEBI" id="CHEBI:60377"/>
        <dbReference type="EC" id="2.7.8.5"/>
    </reaction>
</comment>
<dbReference type="PANTHER" id="PTHR14269:SF62">
    <property type="entry name" value="CDP-DIACYLGLYCEROL--GLYCEROL-3-PHOSPHATE 3-PHOSPHATIDYLTRANSFERASE 1, CHLOROPLASTIC"/>
    <property type="match status" value="1"/>
</dbReference>
<dbReference type="Pfam" id="PF01066">
    <property type="entry name" value="CDP-OH_P_transf"/>
    <property type="match status" value="1"/>
</dbReference>
<dbReference type="GO" id="GO:0008444">
    <property type="term" value="F:CDP-diacylglycerol-glycerol-3-phosphate 3-phosphatidyltransferase activity"/>
    <property type="evidence" value="ECO:0007669"/>
    <property type="project" value="UniProtKB-UniRule"/>
</dbReference>
<dbReference type="PANTHER" id="PTHR14269">
    <property type="entry name" value="CDP-DIACYLGLYCEROL--GLYCEROL-3-PHOSPHATE 3-PHOSPHATIDYLTRANSFERASE-RELATED"/>
    <property type="match status" value="1"/>
</dbReference>
<gene>
    <name evidence="19" type="primary">pgsA</name>
    <name evidence="19" type="ORF">CKO42_07635</name>
</gene>
<evidence type="ECO:0000256" key="18">
    <source>
        <dbReference type="SAM" id="Phobius"/>
    </source>
</evidence>
<dbReference type="InterPro" id="IPR048254">
    <property type="entry name" value="CDP_ALCOHOL_P_TRANSF_CS"/>
</dbReference>
<keyword evidence="8 17" id="KW-0808">Transferase</keyword>
<dbReference type="GO" id="GO:0050793">
    <property type="term" value="P:regulation of developmental process"/>
    <property type="evidence" value="ECO:0007669"/>
    <property type="project" value="UniProtKB-ARBA"/>
</dbReference>
<dbReference type="InterPro" id="IPR000462">
    <property type="entry name" value="CDP-OH_P_trans"/>
</dbReference>
<dbReference type="EC" id="2.7.8.5" evidence="5 16"/>
<evidence type="ECO:0000256" key="12">
    <source>
        <dbReference type="ARBA" id="ARBA00023136"/>
    </source>
</evidence>
<keyword evidence="12 18" id="KW-0472">Membrane</keyword>
<dbReference type="Gene3D" id="1.20.120.1760">
    <property type="match status" value="1"/>
</dbReference>
<evidence type="ECO:0000256" key="5">
    <source>
        <dbReference type="ARBA" id="ARBA00013170"/>
    </source>
</evidence>
<evidence type="ECO:0000313" key="19">
    <source>
        <dbReference type="EMBL" id="MBK1618313.1"/>
    </source>
</evidence>
<evidence type="ECO:0000256" key="2">
    <source>
        <dbReference type="ARBA" id="ARBA00004141"/>
    </source>
</evidence>
<evidence type="ECO:0000256" key="13">
    <source>
        <dbReference type="ARBA" id="ARBA00023209"/>
    </source>
</evidence>
<dbReference type="InterPro" id="IPR004570">
    <property type="entry name" value="Phosphatidylglycerol_P_synth"/>
</dbReference>
<dbReference type="InterPro" id="IPR050324">
    <property type="entry name" value="CDP-alcohol_PTase-I"/>
</dbReference>
<evidence type="ECO:0000256" key="4">
    <source>
        <dbReference type="ARBA" id="ARBA00010441"/>
    </source>
</evidence>
<evidence type="ECO:0000256" key="17">
    <source>
        <dbReference type="RuleBase" id="RU003750"/>
    </source>
</evidence>
<dbReference type="FunFam" id="1.20.120.1760:FF:000008">
    <property type="entry name" value="CDP-diacylglycerol--glycerol-3-phosphate 3-phosphatidyltransferase 2"/>
    <property type="match status" value="1"/>
</dbReference>
<keyword evidence="9 18" id="KW-0812">Transmembrane</keyword>
<dbReference type="InterPro" id="IPR043130">
    <property type="entry name" value="CDP-OH_PTrfase_TM_dom"/>
</dbReference>
<evidence type="ECO:0000256" key="7">
    <source>
        <dbReference type="ARBA" id="ARBA00022516"/>
    </source>
</evidence>
<keyword evidence="7" id="KW-0444">Lipid biosynthesis</keyword>
<dbReference type="GO" id="GO:0005886">
    <property type="term" value="C:plasma membrane"/>
    <property type="evidence" value="ECO:0007669"/>
    <property type="project" value="TreeGrafter"/>
</dbReference>
<feature type="transmembrane region" description="Helical" evidence="18">
    <location>
        <begin position="6"/>
        <end position="25"/>
    </location>
</feature>
<dbReference type="EMBL" id="NRRY01000009">
    <property type="protein sequence ID" value="MBK1618313.1"/>
    <property type="molecule type" value="Genomic_DNA"/>
</dbReference>
<dbReference type="PROSITE" id="PS00379">
    <property type="entry name" value="CDP_ALCOHOL_P_TRANSF"/>
    <property type="match status" value="1"/>
</dbReference>
<feature type="transmembrane region" description="Helical" evidence="18">
    <location>
        <begin position="159"/>
        <end position="178"/>
    </location>
</feature>
<keyword evidence="20" id="KW-1185">Reference proteome</keyword>
<comment type="caution">
    <text evidence="19">The sequence shown here is derived from an EMBL/GenBank/DDBJ whole genome shotgun (WGS) entry which is preliminary data.</text>
</comment>
<comment type="similarity">
    <text evidence="4 17">Belongs to the CDP-alcohol phosphatidyltransferase class-I family.</text>
</comment>
<name>A0A9X1B3C1_9GAMM</name>
<comment type="subcellular location">
    <subcellularLocation>
        <location evidence="2">Membrane</location>
        <topology evidence="2">Multi-pass membrane protein</topology>
    </subcellularLocation>
</comment>
<organism evidence="19 20">
    <name type="scientific">Lamprobacter modestohalophilus</name>
    <dbReference type="NCBI Taxonomy" id="1064514"/>
    <lineage>
        <taxon>Bacteria</taxon>
        <taxon>Pseudomonadati</taxon>
        <taxon>Pseudomonadota</taxon>
        <taxon>Gammaproteobacteria</taxon>
        <taxon>Chromatiales</taxon>
        <taxon>Chromatiaceae</taxon>
        <taxon>Lamprobacter</taxon>
    </lineage>
</organism>
<dbReference type="AlphaFoldDB" id="A0A9X1B3C1"/>
<accession>A0A9X1B3C1</accession>
<evidence type="ECO:0000256" key="6">
    <source>
        <dbReference type="ARBA" id="ARBA00014944"/>
    </source>
</evidence>
<evidence type="ECO:0000256" key="16">
    <source>
        <dbReference type="NCBIfam" id="TIGR00560"/>
    </source>
</evidence>
<evidence type="ECO:0000256" key="10">
    <source>
        <dbReference type="ARBA" id="ARBA00022989"/>
    </source>
</evidence>
<keyword evidence="13" id="KW-0594">Phospholipid biosynthesis</keyword>
<evidence type="ECO:0000256" key="8">
    <source>
        <dbReference type="ARBA" id="ARBA00022679"/>
    </source>
</evidence>
<reference evidence="19 20" key="1">
    <citation type="journal article" date="2020" name="Microorganisms">
        <title>Osmotic Adaptation and Compatible Solute Biosynthesis of Phototrophic Bacteria as Revealed from Genome Analyses.</title>
        <authorList>
            <person name="Imhoff J.F."/>
            <person name="Rahn T."/>
            <person name="Kunzel S."/>
            <person name="Keller A."/>
            <person name="Neulinger S.C."/>
        </authorList>
    </citation>
    <scope>NUCLEOTIDE SEQUENCE [LARGE SCALE GENOMIC DNA]</scope>
    <source>
        <strain evidence="19 20">DSM 25653</strain>
    </source>
</reference>
<dbReference type="NCBIfam" id="TIGR00560">
    <property type="entry name" value="pgsA"/>
    <property type="match status" value="1"/>
</dbReference>
<protein>
    <recommendedName>
        <fullName evidence="6 16">CDP-diacylglycerol--glycerol-3-phosphate 3-phosphatidyltransferase</fullName>
        <ecNumber evidence="5 16">2.7.8.5</ecNumber>
    </recommendedName>
</protein>